<accession>A0A226XA14</accession>
<evidence type="ECO:0000313" key="1">
    <source>
        <dbReference type="EMBL" id="OXC79688.1"/>
    </source>
</evidence>
<dbReference type="Proteomes" id="UP000214720">
    <property type="component" value="Unassembled WGS sequence"/>
</dbReference>
<gene>
    <name evidence="1" type="ORF">BSU04_05405</name>
</gene>
<sequence>MAGRSVFVYADVAVSGQTANGGTANRAARQAGANAENGVKAHATHAFNLRIGHFCVGELSGVSCNRVSGGSHIHGGQKRF</sequence>
<comment type="caution">
    <text evidence="1">The sequence shown here is derived from an EMBL/GenBank/DDBJ whole genome shotgun (WGS) entry which is preliminary data.</text>
</comment>
<reference evidence="2" key="1">
    <citation type="submission" date="2017-01" db="EMBL/GenBank/DDBJ databases">
        <title>Genome Analysis of Deinococcus marmoris KOPRI26562.</title>
        <authorList>
            <person name="Kim J.H."/>
            <person name="Oh H.-M."/>
        </authorList>
    </citation>
    <scope>NUCLEOTIDE SEQUENCE [LARGE SCALE GENOMIC DNA]</scope>
    <source>
        <strain evidence="2">PAMC 26633</strain>
    </source>
</reference>
<protein>
    <submittedName>
        <fullName evidence="1">Uncharacterized protein</fullName>
    </submittedName>
</protein>
<organism evidence="1 2">
    <name type="scientific">Caballeronia sordidicola</name>
    <name type="common">Burkholderia sordidicola</name>
    <dbReference type="NCBI Taxonomy" id="196367"/>
    <lineage>
        <taxon>Bacteria</taxon>
        <taxon>Pseudomonadati</taxon>
        <taxon>Pseudomonadota</taxon>
        <taxon>Betaproteobacteria</taxon>
        <taxon>Burkholderiales</taxon>
        <taxon>Burkholderiaceae</taxon>
        <taxon>Caballeronia</taxon>
    </lineage>
</organism>
<dbReference type="EMBL" id="MTHB01000032">
    <property type="protein sequence ID" value="OXC79688.1"/>
    <property type="molecule type" value="Genomic_DNA"/>
</dbReference>
<name>A0A226XA14_CABSO</name>
<dbReference type="AlphaFoldDB" id="A0A226XA14"/>
<evidence type="ECO:0000313" key="2">
    <source>
        <dbReference type="Proteomes" id="UP000214720"/>
    </source>
</evidence>
<proteinExistence type="predicted"/>